<dbReference type="SMART" id="SM00065">
    <property type="entry name" value="GAF"/>
    <property type="match status" value="2"/>
</dbReference>
<evidence type="ECO:0000313" key="2">
    <source>
        <dbReference type="EMBL" id="MBG3875543.1"/>
    </source>
</evidence>
<dbReference type="InterPro" id="IPR003018">
    <property type="entry name" value="GAF"/>
</dbReference>
<evidence type="ECO:0000313" key="3">
    <source>
        <dbReference type="Proteomes" id="UP001194469"/>
    </source>
</evidence>
<keyword evidence="3" id="KW-1185">Reference proteome</keyword>
<dbReference type="Gene3D" id="3.30.450.40">
    <property type="match status" value="2"/>
</dbReference>
<proteinExistence type="predicted"/>
<feature type="domain" description="GAF" evidence="1">
    <location>
        <begin position="2"/>
        <end position="180"/>
    </location>
</feature>
<dbReference type="InterPro" id="IPR029016">
    <property type="entry name" value="GAF-like_dom_sf"/>
</dbReference>
<dbReference type="Pfam" id="PF13185">
    <property type="entry name" value="GAF_2"/>
    <property type="match status" value="2"/>
</dbReference>
<dbReference type="RefSeq" id="WP_196607826.1">
    <property type="nucleotide sequence ID" value="NZ_VRYY01000011.1"/>
</dbReference>
<name>A0ABS0IZD1_9BACT</name>
<reference evidence="2 3" key="1">
    <citation type="submission" date="2019-08" db="EMBL/GenBank/DDBJ databases">
        <authorList>
            <person name="Luo N."/>
        </authorList>
    </citation>
    <scope>NUCLEOTIDE SEQUENCE [LARGE SCALE GENOMIC DNA]</scope>
    <source>
        <strain evidence="2 3">NCIMB 9442</strain>
    </source>
</reference>
<protein>
    <submittedName>
        <fullName evidence="2">GAF domain-containing protein</fullName>
    </submittedName>
</protein>
<sequence>MNSQRCHERILAIICSVFDAYSAVLFLPDGTNAENAADFSAGAATAAATAALDRDSQLHRLAASFSLGDMVDTGTAIAPGRGLVGWIIRNREPLLVNNFDQRQSHLGYYRSNEEATIKAFMGCPVPGGGALCIDSKRQYSFSDKDQKILQLFADLISGVEGVVCQGAGQASLTRYYSALQVISELRGRISRWPQFLAEFLRLMAEATGFDHALFAARDGDGQNYILEGESHQLLLGKGDAPMYPIGNGIVGWVFRNDAPVYTEGTDGAPMAPLFGKGAHMPAFRSVMCLPLMINKVTRGVLCLGHGDPRDIPDDLRAFTRMSVDHLALFLENLYLKSRLRELLPKARLERRVPAPAPHDRTDSDTDD</sequence>
<organism evidence="2 3">
    <name type="scientific">Nitratidesulfovibrio oxamicus</name>
    <dbReference type="NCBI Taxonomy" id="32016"/>
    <lineage>
        <taxon>Bacteria</taxon>
        <taxon>Pseudomonadati</taxon>
        <taxon>Thermodesulfobacteriota</taxon>
        <taxon>Desulfovibrionia</taxon>
        <taxon>Desulfovibrionales</taxon>
        <taxon>Desulfovibrionaceae</taxon>
        <taxon>Nitratidesulfovibrio</taxon>
    </lineage>
</organism>
<evidence type="ECO:0000259" key="1">
    <source>
        <dbReference type="SMART" id="SM00065"/>
    </source>
</evidence>
<gene>
    <name evidence="2" type="ORF">FVW20_00500</name>
</gene>
<comment type="caution">
    <text evidence="2">The sequence shown here is derived from an EMBL/GenBank/DDBJ whole genome shotgun (WGS) entry which is preliminary data.</text>
</comment>
<feature type="domain" description="GAF" evidence="1">
    <location>
        <begin position="191"/>
        <end position="340"/>
    </location>
</feature>
<accession>A0ABS0IZD1</accession>
<dbReference type="SUPFAM" id="SSF55781">
    <property type="entry name" value="GAF domain-like"/>
    <property type="match status" value="2"/>
</dbReference>
<dbReference type="EMBL" id="VRYY01000011">
    <property type="protein sequence ID" value="MBG3875543.1"/>
    <property type="molecule type" value="Genomic_DNA"/>
</dbReference>
<dbReference type="Proteomes" id="UP001194469">
    <property type="component" value="Unassembled WGS sequence"/>
</dbReference>